<dbReference type="AlphaFoldDB" id="A0A673K0U1"/>
<dbReference type="Gene3D" id="3.30.1120.90">
    <property type="entry name" value="Nucleosome assembly protein"/>
    <property type="match status" value="1"/>
</dbReference>
<evidence type="ECO:0000256" key="2">
    <source>
        <dbReference type="RuleBase" id="RU003876"/>
    </source>
</evidence>
<accession>A0A673K0U1</accession>
<dbReference type="FunFam" id="3.30.1120.90:FF:000001">
    <property type="entry name" value="Nucleosome assembly protein 1-like 1"/>
    <property type="match status" value="1"/>
</dbReference>
<sequence length="333" mass="38289">MDADNEAKGKVSDQAMQNPQALAALQDKIDSVSHIRPSACNLKSASPVENRFKYVTKNMLDFFVCFQRRNIVSGEVEPTDEECEWQSDHEDEAALAEDLKKKAAIEEKTEDANEEKPKGVPEFWLTIFRSVDMLSDMLQEHDEPILKHLQDIKVIFSGPDQPMSFTLEFRFEPNEYFTNTVLTKVYKMKSEPDEEDPFSFEGPEIIDCDGCEIDWHKGKDVTVKTIKKKQKHKGRGTARVITKQVPNDSFFNFFNPIKVSPDRELDEDSEYTLATDFEIGHFFRERIVPRAVLYFTGEALEDDESDQDEEDEDDEEEGDSKVSVNLDHNLKVP</sequence>
<dbReference type="GO" id="GO:0005634">
    <property type="term" value="C:nucleus"/>
    <property type="evidence" value="ECO:0007669"/>
    <property type="project" value="InterPro"/>
</dbReference>
<dbReference type="InterPro" id="IPR037231">
    <property type="entry name" value="NAP-like_sf"/>
</dbReference>
<feature type="compositionally biased region" description="Acidic residues" evidence="3">
    <location>
        <begin position="299"/>
        <end position="318"/>
    </location>
</feature>
<dbReference type="Proteomes" id="UP000472270">
    <property type="component" value="Unassembled WGS sequence"/>
</dbReference>
<dbReference type="GO" id="GO:0006334">
    <property type="term" value="P:nucleosome assembly"/>
    <property type="evidence" value="ECO:0007669"/>
    <property type="project" value="InterPro"/>
</dbReference>
<reference evidence="4" key="2">
    <citation type="submission" date="2025-09" db="UniProtKB">
        <authorList>
            <consortium name="Ensembl"/>
        </authorList>
    </citation>
    <scope>IDENTIFICATION</scope>
</reference>
<evidence type="ECO:0000256" key="3">
    <source>
        <dbReference type="SAM" id="MobiDB-lite"/>
    </source>
</evidence>
<reference evidence="4" key="1">
    <citation type="submission" date="2025-08" db="UniProtKB">
        <authorList>
            <consortium name="Ensembl"/>
        </authorList>
    </citation>
    <scope>IDENTIFICATION</scope>
</reference>
<name>A0A673K0U1_9TELE</name>
<dbReference type="Ensembl" id="ENSSRHT00000059551.1">
    <property type="protein sequence ID" value="ENSSRHP00000057937.1"/>
    <property type="gene ID" value="ENSSRHG00000029045.1"/>
</dbReference>
<feature type="region of interest" description="Disordered" evidence="3">
    <location>
        <begin position="298"/>
        <end position="333"/>
    </location>
</feature>
<proteinExistence type="inferred from homology"/>
<comment type="similarity">
    <text evidence="1 2">Belongs to the nucleosome assembly protein (NAP) family.</text>
</comment>
<dbReference type="InterPro" id="IPR002164">
    <property type="entry name" value="NAP_family"/>
</dbReference>
<evidence type="ECO:0000256" key="1">
    <source>
        <dbReference type="ARBA" id="ARBA00009947"/>
    </source>
</evidence>
<protein>
    <submittedName>
        <fullName evidence="4">Nucleosome assembly protein 1-like 4</fullName>
    </submittedName>
</protein>
<evidence type="ECO:0000313" key="5">
    <source>
        <dbReference type="Proteomes" id="UP000472270"/>
    </source>
</evidence>
<gene>
    <name evidence="4" type="primary">nap1l4b</name>
</gene>
<dbReference type="Pfam" id="PF00956">
    <property type="entry name" value="NAP"/>
    <property type="match status" value="1"/>
</dbReference>
<dbReference type="SUPFAM" id="SSF143113">
    <property type="entry name" value="NAP-like"/>
    <property type="match status" value="1"/>
</dbReference>
<organism evidence="4 5">
    <name type="scientific">Sinocyclocheilus rhinocerous</name>
    <dbReference type="NCBI Taxonomy" id="307959"/>
    <lineage>
        <taxon>Eukaryota</taxon>
        <taxon>Metazoa</taxon>
        <taxon>Chordata</taxon>
        <taxon>Craniata</taxon>
        <taxon>Vertebrata</taxon>
        <taxon>Euteleostomi</taxon>
        <taxon>Actinopterygii</taxon>
        <taxon>Neopterygii</taxon>
        <taxon>Teleostei</taxon>
        <taxon>Ostariophysi</taxon>
        <taxon>Cypriniformes</taxon>
        <taxon>Cyprinidae</taxon>
        <taxon>Cyprininae</taxon>
        <taxon>Sinocyclocheilus</taxon>
    </lineage>
</organism>
<dbReference type="PANTHER" id="PTHR11875">
    <property type="entry name" value="TESTIS-SPECIFIC Y-ENCODED PROTEIN"/>
    <property type="match status" value="1"/>
</dbReference>
<keyword evidence="5" id="KW-1185">Reference proteome</keyword>
<evidence type="ECO:0000313" key="4">
    <source>
        <dbReference type="Ensembl" id="ENSSRHP00000057937.1"/>
    </source>
</evidence>